<sequence length="204" mass="20559">MLSQSAFAPAVSEAKLAAAAAPAVAAAPAGPDSAGQAAARSPPAAPPTHDPSAPPHPPGHQQLHPHHPHHQRRSHTVCQPLLPAEALAAIASYGAEADAGLTSAQRAYSATGTELGFPGSEPEHHLTPSGEASFGTEMAAAAVAAAAAAAAMSAAAKAAAAAAAAVHRGGWEREWERMQRSRSCELLRHLGGIEEDADAAAWWT</sequence>
<organism evidence="2 3">
    <name type="scientific">Chlamydomonas incerta</name>
    <dbReference type="NCBI Taxonomy" id="51695"/>
    <lineage>
        <taxon>Eukaryota</taxon>
        <taxon>Viridiplantae</taxon>
        <taxon>Chlorophyta</taxon>
        <taxon>core chlorophytes</taxon>
        <taxon>Chlorophyceae</taxon>
        <taxon>CS clade</taxon>
        <taxon>Chlamydomonadales</taxon>
        <taxon>Chlamydomonadaceae</taxon>
        <taxon>Chlamydomonas</taxon>
    </lineage>
</organism>
<protein>
    <submittedName>
        <fullName evidence="2">Uncharacterized protein</fullName>
    </submittedName>
</protein>
<proteinExistence type="predicted"/>
<name>A0A835SVN8_CHLIN</name>
<dbReference type="AlphaFoldDB" id="A0A835SVN8"/>
<comment type="caution">
    <text evidence="2">The sequence shown here is derived from an EMBL/GenBank/DDBJ whole genome shotgun (WGS) entry which is preliminary data.</text>
</comment>
<feature type="region of interest" description="Disordered" evidence="1">
    <location>
        <begin position="112"/>
        <end position="131"/>
    </location>
</feature>
<evidence type="ECO:0000313" key="2">
    <source>
        <dbReference type="EMBL" id="KAG2429079.1"/>
    </source>
</evidence>
<feature type="region of interest" description="Disordered" evidence="1">
    <location>
        <begin position="18"/>
        <end position="76"/>
    </location>
</feature>
<gene>
    <name evidence="2" type="ORF">HXX76_011319</name>
</gene>
<feature type="compositionally biased region" description="Pro residues" evidence="1">
    <location>
        <begin position="43"/>
        <end position="58"/>
    </location>
</feature>
<dbReference type="EMBL" id="JAEHOC010000032">
    <property type="protein sequence ID" value="KAG2429079.1"/>
    <property type="molecule type" value="Genomic_DNA"/>
</dbReference>
<evidence type="ECO:0000313" key="3">
    <source>
        <dbReference type="Proteomes" id="UP000650467"/>
    </source>
</evidence>
<keyword evidence="3" id="KW-1185">Reference proteome</keyword>
<dbReference type="OrthoDB" id="10572235at2759"/>
<reference evidence="2" key="1">
    <citation type="journal article" date="2020" name="bioRxiv">
        <title>Comparative genomics of Chlamydomonas.</title>
        <authorList>
            <person name="Craig R.J."/>
            <person name="Hasan A.R."/>
            <person name="Ness R.W."/>
            <person name="Keightley P.D."/>
        </authorList>
    </citation>
    <scope>NUCLEOTIDE SEQUENCE</scope>
    <source>
        <strain evidence="2">SAG 7.73</strain>
    </source>
</reference>
<feature type="compositionally biased region" description="Basic residues" evidence="1">
    <location>
        <begin position="63"/>
        <end position="75"/>
    </location>
</feature>
<dbReference type="Proteomes" id="UP000650467">
    <property type="component" value="Unassembled WGS sequence"/>
</dbReference>
<evidence type="ECO:0000256" key="1">
    <source>
        <dbReference type="SAM" id="MobiDB-lite"/>
    </source>
</evidence>
<feature type="compositionally biased region" description="Low complexity" evidence="1">
    <location>
        <begin position="18"/>
        <end position="42"/>
    </location>
</feature>
<accession>A0A835SVN8</accession>